<sequence length="255" mass="29278">MGEGEVGETLPIRHWIFGSLMARRNTLFRVHISLLARHSGFFHDLFTLPKLVAKDSSPPHETKTPSLDYSGGVEGRHCQVLLVVSGILRLATKYLVHSLREKMVCHLSLAWPTTLKGWDAREHIARADPYNRAREINAPALLPLAFYDLFRYYFAQIFDYDSFEALQHAVTTLIRSMGSLAHSFHGHPQGYHSQSHSHVHRRACKRDFSELPVSEEDYGHFGGLRRGVEQVECQACARALTLWSTRKRERMWKMN</sequence>
<accession>A0A0C3E1U0</accession>
<dbReference type="HOGENOM" id="CLU_1092197_0_0_1"/>
<dbReference type="InParanoid" id="A0A0C3E1U0"/>
<dbReference type="OrthoDB" id="3227959at2759"/>
<name>A0A0C3E1U0_9AGAM</name>
<keyword evidence="2" id="KW-1185">Reference proteome</keyword>
<organism evidence="1 2">
    <name type="scientific">Scleroderma citrinum Foug A</name>
    <dbReference type="NCBI Taxonomy" id="1036808"/>
    <lineage>
        <taxon>Eukaryota</taxon>
        <taxon>Fungi</taxon>
        <taxon>Dikarya</taxon>
        <taxon>Basidiomycota</taxon>
        <taxon>Agaricomycotina</taxon>
        <taxon>Agaricomycetes</taxon>
        <taxon>Agaricomycetidae</taxon>
        <taxon>Boletales</taxon>
        <taxon>Sclerodermatineae</taxon>
        <taxon>Sclerodermataceae</taxon>
        <taxon>Scleroderma</taxon>
    </lineage>
</organism>
<protein>
    <recommendedName>
        <fullName evidence="3">BTB domain-containing protein</fullName>
    </recommendedName>
</protein>
<proteinExistence type="predicted"/>
<dbReference type="AlphaFoldDB" id="A0A0C3E1U0"/>
<evidence type="ECO:0000313" key="1">
    <source>
        <dbReference type="EMBL" id="KIM62474.1"/>
    </source>
</evidence>
<evidence type="ECO:0000313" key="2">
    <source>
        <dbReference type="Proteomes" id="UP000053989"/>
    </source>
</evidence>
<evidence type="ECO:0008006" key="3">
    <source>
        <dbReference type="Google" id="ProtNLM"/>
    </source>
</evidence>
<gene>
    <name evidence="1" type="ORF">SCLCIDRAFT_1215054</name>
</gene>
<dbReference type="Proteomes" id="UP000053989">
    <property type="component" value="Unassembled WGS sequence"/>
</dbReference>
<dbReference type="STRING" id="1036808.A0A0C3E1U0"/>
<feature type="non-terminal residue" evidence="1">
    <location>
        <position position="255"/>
    </location>
</feature>
<dbReference type="EMBL" id="KN822042">
    <property type="protein sequence ID" value="KIM62474.1"/>
    <property type="molecule type" value="Genomic_DNA"/>
</dbReference>
<reference evidence="2" key="2">
    <citation type="submission" date="2015-01" db="EMBL/GenBank/DDBJ databases">
        <title>Evolutionary Origins and Diversification of the Mycorrhizal Mutualists.</title>
        <authorList>
            <consortium name="DOE Joint Genome Institute"/>
            <consortium name="Mycorrhizal Genomics Consortium"/>
            <person name="Kohler A."/>
            <person name="Kuo A."/>
            <person name="Nagy L.G."/>
            <person name="Floudas D."/>
            <person name="Copeland A."/>
            <person name="Barry K.W."/>
            <person name="Cichocki N."/>
            <person name="Veneault-Fourrey C."/>
            <person name="LaButti K."/>
            <person name="Lindquist E.A."/>
            <person name="Lipzen A."/>
            <person name="Lundell T."/>
            <person name="Morin E."/>
            <person name="Murat C."/>
            <person name="Riley R."/>
            <person name="Ohm R."/>
            <person name="Sun H."/>
            <person name="Tunlid A."/>
            <person name="Henrissat B."/>
            <person name="Grigoriev I.V."/>
            <person name="Hibbett D.S."/>
            <person name="Martin F."/>
        </authorList>
    </citation>
    <scope>NUCLEOTIDE SEQUENCE [LARGE SCALE GENOMIC DNA]</scope>
    <source>
        <strain evidence="2">Foug A</strain>
    </source>
</reference>
<reference evidence="1 2" key="1">
    <citation type="submission" date="2014-04" db="EMBL/GenBank/DDBJ databases">
        <authorList>
            <consortium name="DOE Joint Genome Institute"/>
            <person name="Kuo A."/>
            <person name="Kohler A."/>
            <person name="Nagy L.G."/>
            <person name="Floudas D."/>
            <person name="Copeland A."/>
            <person name="Barry K.W."/>
            <person name="Cichocki N."/>
            <person name="Veneault-Fourrey C."/>
            <person name="LaButti K."/>
            <person name="Lindquist E.A."/>
            <person name="Lipzen A."/>
            <person name="Lundell T."/>
            <person name="Morin E."/>
            <person name="Murat C."/>
            <person name="Sun H."/>
            <person name="Tunlid A."/>
            <person name="Henrissat B."/>
            <person name="Grigoriev I.V."/>
            <person name="Hibbett D.S."/>
            <person name="Martin F."/>
            <person name="Nordberg H.P."/>
            <person name="Cantor M.N."/>
            <person name="Hua S.X."/>
        </authorList>
    </citation>
    <scope>NUCLEOTIDE SEQUENCE [LARGE SCALE GENOMIC DNA]</scope>
    <source>
        <strain evidence="1 2">Foug A</strain>
    </source>
</reference>